<evidence type="ECO:0000313" key="9">
    <source>
        <dbReference type="EMBL" id="TWB76023.1"/>
    </source>
</evidence>
<name>A0A560JY38_9BRAD</name>
<keyword evidence="1" id="KW-0240">DNA-directed RNA polymerase</keyword>
<keyword evidence="2" id="KW-0639">Primosome</keyword>
<dbReference type="SUPFAM" id="SSF57783">
    <property type="entry name" value="Zinc beta-ribbon"/>
    <property type="match status" value="1"/>
</dbReference>
<keyword evidence="10" id="KW-1185">Reference proteome</keyword>
<keyword evidence="4" id="KW-0548">Nucleotidyltransferase</keyword>
<accession>A0A560JY38</accession>
<dbReference type="Gene3D" id="1.10.150.20">
    <property type="entry name" value="5' to 3' exonuclease, C-terminal subdomain"/>
    <property type="match status" value="1"/>
</dbReference>
<keyword evidence="3" id="KW-0808">Transferase</keyword>
<dbReference type="InterPro" id="IPR055570">
    <property type="entry name" value="DUF7146"/>
</dbReference>
<dbReference type="GO" id="GO:0003677">
    <property type="term" value="F:DNA binding"/>
    <property type="evidence" value="ECO:0007669"/>
    <property type="project" value="InterPro"/>
</dbReference>
<dbReference type="Pfam" id="PF01807">
    <property type="entry name" value="Zn_ribbon_DnaG"/>
    <property type="match status" value="1"/>
</dbReference>
<evidence type="ECO:0000256" key="2">
    <source>
        <dbReference type="ARBA" id="ARBA00022515"/>
    </source>
</evidence>
<dbReference type="InterPro" id="IPR006171">
    <property type="entry name" value="TOPRIM_dom"/>
</dbReference>
<evidence type="ECO:0000256" key="6">
    <source>
        <dbReference type="ARBA" id="ARBA00023163"/>
    </source>
</evidence>
<dbReference type="GO" id="GO:1990077">
    <property type="term" value="C:primosome complex"/>
    <property type="evidence" value="ECO:0007669"/>
    <property type="project" value="UniProtKB-KW"/>
</dbReference>
<dbReference type="GO" id="GO:0003899">
    <property type="term" value="F:DNA-directed RNA polymerase activity"/>
    <property type="evidence" value="ECO:0007669"/>
    <property type="project" value="InterPro"/>
</dbReference>
<dbReference type="SMART" id="SM00400">
    <property type="entry name" value="ZnF_CHCC"/>
    <property type="match status" value="1"/>
</dbReference>
<organism evidence="9 10">
    <name type="scientific">Bradyrhizobium sacchari</name>
    <dbReference type="NCBI Taxonomy" id="1399419"/>
    <lineage>
        <taxon>Bacteria</taxon>
        <taxon>Pseudomonadati</taxon>
        <taxon>Pseudomonadota</taxon>
        <taxon>Alphaproteobacteria</taxon>
        <taxon>Hyphomicrobiales</taxon>
        <taxon>Nitrobacteraceae</taxon>
        <taxon>Bradyrhizobium</taxon>
    </lineage>
</organism>
<feature type="domain" description="DNA-directed DNA polymerase family A palm" evidence="8">
    <location>
        <begin position="371"/>
        <end position="626"/>
    </location>
</feature>
<keyword evidence="6" id="KW-0804">Transcription</keyword>
<comment type="caution">
    <text evidence="9">The sequence shown here is derived from an EMBL/GenBank/DDBJ whole genome shotgun (WGS) entry which is preliminary data.</text>
</comment>
<evidence type="ECO:0000256" key="3">
    <source>
        <dbReference type="ARBA" id="ARBA00022679"/>
    </source>
</evidence>
<dbReference type="Proteomes" id="UP000315914">
    <property type="component" value="Unassembled WGS sequence"/>
</dbReference>
<reference evidence="9 10" key="1">
    <citation type="submission" date="2019-06" db="EMBL/GenBank/DDBJ databases">
        <title>Genomic Encyclopedia of Type Strains, Phase IV (KMG-V): Genome sequencing to study the core and pangenomes of soil and plant-associated prokaryotes.</title>
        <authorList>
            <person name="Whitman W."/>
        </authorList>
    </citation>
    <scope>NUCLEOTIDE SEQUENCE [LARGE SCALE GENOMIC DNA]</scope>
    <source>
        <strain evidence="9 10">BR 10556</strain>
    </source>
</reference>
<feature type="domain" description="Zinc finger CHC2-type" evidence="7">
    <location>
        <begin position="737"/>
        <end position="789"/>
    </location>
</feature>
<dbReference type="SMART" id="SM00482">
    <property type="entry name" value="POLAc"/>
    <property type="match status" value="1"/>
</dbReference>
<dbReference type="GO" id="GO:0000428">
    <property type="term" value="C:DNA-directed RNA polymerase complex"/>
    <property type="evidence" value="ECO:0007669"/>
    <property type="project" value="UniProtKB-KW"/>
</dbReference>
<keyword evidence="5" id="KW-0235">DNA replication</keyword>
<dbReference type="RefSeq" id="WP_080134593.1">
    <property type="nucleotide sequence ID" value="NZ_LWIG01000007.1"/>
</dbReference>
<sequence length="1018" mass="112554">MPTLFWDIETRSTANLRECGAYAYALDATTEPLCLVYAVDGNEPVLWLPDCPVPHEFHRVASDPELWQLVAHNYDFERAILENVLVPRFFFPTIPHHVQHCTQRLALANAYPAELDLLAQALNLPYRKDPAARRAMLAVSRPKLSRQRKGSSVPTWDQDSAKLALLYERCKLDVITTRAAWQSPKLTPLSAIERRYQLEDLAINDRGVRLDRAFATAARDLAIQERTAIGLRLQELTHGTITSADQVKRFLEVINARGHDMTSLSKNAVAKMLATKPDDYVVQLLELRRTAARASVNKFKRMLAYAPVTDDRMRGTLRMYGGAPGRWSGLGPQLQNLKKNEGNLPLSLIDHVRNGDRAAIGAYGNPLALLGDISRAALCAAQGHELKSGDFSAIESVVLAWLAGEQWKLDAYATFQRTGDKQLEPYRVIARKMLRKTYDAEVSSAERQLGKAGELASGFGGSVGAWRRIVPNDPRSDEEIRGIIGQWRSAHPATTKFWKDLARAIRIAMKTGKPILVAPPPRPPIIANFVDGSLTITLPSGRSITYPQARLVPAKFEDAAPDVEFMDNARGQWRAYRGWFGVFVENVVQGTARDLLAAAIDRFEGRGIPVVFHCHDEITVEVPCGSLSDASFLAALLELPEWAAALPLGGKVHSGEHYLEPPEQPAELKSELPADPAEEQDLELAIEIYVEDSRRDIGTIDDPVSLDLDDDVEFLETLPDHVAPLTEMVGLPLSSDNKVVCPFHEEVVPSCAIYPDHFHCFGCGEHGTRLDWLTRVEGMTTKDAITSIKDWPSAPAVHPCNDDAVAKLSQAQSIWASSVPLAGTMAERYLDETRHIDVTKLAADVQKCLRFHPDCMFGPGPSRPCLIALMRDPSTDELIGIQRTGLLERDGRILKVERRMLGRTGVVKLWPASSDLVIGEGLETVLAAATRIPHCGRPLTPAWAALSTKNMAALPLVAGVKRLFLLIDNDSNQQGQMAAARVAEHWRRHGRIVVPLMPSAPDTDFNDLVLMRDQNVPA</sequence>
<dbReference type="OrthoDB" id="34187at2"/>
<dbReference type="SUPFAM" id="SSF56672">
    <property type="entry name" value="DNA/RNA polymerases"/>
    <property type="match status" value="1"/>
</dbReference>
<dbReference type="InterPro" id="IPR043502">
    <property type="entry name" value="DNA/RNA_pol_sf"/>
</dbReference>
<dbReference type="AlphaFoldDB" id="A0A560JY38"/>
<dbReference type="GO" id="GO:0003887">
    <property type="term" value="F:DNA-directed DNA polymerase activity"/>
    <property type="evidence" value="ECO:0007669"/>
    <property type="project" value="InterPro"/>
</dbReference>
<dbReference type="Gene3D" id="3.90.580.10">
    <property type="entry name" value="Zinc finger, CHC2-type domain"/>
    <property type="match status" value="1"/>
</dbReference>
<protein>
    <submittedName>
        <fullName evidence="9">CHC2-type zinc finger protein</fullName>
    </submittedName>
</protein>
<proteinExistence type="predicted"/>
<evidence type="ECO:0000256" key="5">
    <source>
        <dbReference type="ARBA" id="ARBA00022705"/>
    </source>
</evidence>
<dbReference type="Pfam" id="PF23639">
    <property type="entry name" value="DUF7146"/>
    <property type="match status" value="1"/>
</dbReference>
<dbReference type="STRING" id="1399419.A5906_25800"/>
<dbReference type="GO" id="GO:0006269">
    <property type="term" value="P:DNA replication, synthesis of primer"/>
    <property type="evidence" value="ECO:0007669"/>
    <property type="project" value="UniProtKB-KW"/>
</dbReference>
<dbReference type="InterPro" id="IPR002694">
    <property type="entry name" value="Znf_CHC2"/>
</dbReference>
<evidence type="ECO:0000313" key="10">
    <source>
        <dbReference type="Proteomes" id="UP000315914"/>
    </source>
</evidence>
<evidence type="ECO:0000256" key="1">
    <source>
        <dbReference type="ARBA" id="ARBA00022478"/>
    </source>
</evidence>
<dbReference type="InterPro" id="IPR036977">
    <property type="entry name" value="DNA_primase_Znf_CHC2"/>
</dbReference>
<dbReference type="InterPro" id="IPR001098">
    <property type="entry name" value="DNA-dir_DNA_pol_A_palm_dom"/>
</dbReference>
<dbReference type="Pfam" id="PF13362">
    <property type="entry name" value="Toprim_3"/>
    <property type="match status" value="1"/>
</dbReference>
<dbReference type="GO" id="GO:0008270">
    <property type="term" value="F:zinc ion binding"/>
    <property type="evidence" value="ECO:0007669"/>
    <property type="project" value="InterPro"/>
</dbReference>
<gene>
    <name evidence="9" type="ORF">FBZ95_104203</name>
</gene>
<evidence type="ECO:0000259" key="7">
    <source>
        <dbReference type="SMART" id="SM00400"/>
    </source>
</evidence>
<evidence type="ECO:0000259" key="8">
    <source>
        <dbReference type="SMART" id="SM00482"/>
    </source>
</evidence>
<dbReference type="EMBL" id="VITW01000004">
    <property type="protein sequence ID" value="TWB76023.1"/>
    <property type="molecule type" value="Genomic_DNA"/>
</dbReference>
<evidence type="ECO:0000256" key="4">
    <source>
        <dbReference type="ARBA" id="ARBA00022695"/>
    </source>
</evidence>